<keyword evidence="2" id="KW-0560">Oxidoreductase</keyword>
<comment type="caution">
    <text evidence="2">The sequence shown here is derived from an EMBL/GenBank/DDBJ whole genome shotgun (WGS) entry which is preliminary data.</text>
</comment>
<dbReference type="EC" id="1.6.5.2" evidence="2"/>
<evidence type="ECO:0000259" key="1">
    <source>
        <dbReference type="Pfam" id="PF05368"/>
    </source>
</evidence>
<reference evidence="2 3" key="1">
    <citation type="submission" date="2023-08" db="EMBL/GenBank/DDBJ databases">
        <title>Implementing the SeqCode for naming new Mesorhizobium species isolated from Vachellia karroo root nodules.</title>
        <authorList>
            <person name="Van Lill M."/>
        </authorList>
    </citation>
    <scope>NUCLEOTIDE SEQUENCE [LARGE SCALE GENOMIC DNA]</scope>
    <source>
        <strain evidence="2 3">MSK 1335</strain>
    </source>
</reference>
<sequence>MIAVTGGTGQLGQRVIDALLKKMAAADIVALVRNPSKAAGLKAQGVTVRQGDYNDPVSLQLAFAGAQKLLLISAGEPAERVRQHENAVRAAKAAGVQLIAYTSILHADTSPVSLAEDHRATEALLKASGAPYVLLRNGWYTENYLEALPIALQHGAFLGCVGDGRLTTATRTDYAEAAAAVMVSDEDQSGITYELAGDQSYTLSDLAAEVARQSGKVVTYRNLSEESYLQALVESRLPVEVAQMLVGFDVAAKQGALFDDSQTLSRLIRRATTSLERAVADALGG</sequence>
<protein>
    <submittedName>
        <fullName evidence="2">SDR family oxidoreductase</fullName>
        <ecNumber evidence="2">1.6.5.2</ecNumber>
    </submittedName>
</protein>
<dbReference type="Proteomes" id="UP001276840">
    <property type="component" value="Unassembled WGS sequence"/>
</dbReference>
<dbReference type="PANTHER" id="PTHR47129">
    <property type="entry name" value="QUINONE OXIDOREDUCTASE 2"/>
    <property type="match status" value="1"/>
</dbReference>
<proteinExistence type="predicted"/>
<dbReference type="GO" id="GO:0003955">
    <property type="term" value="F:NAD(P)H dehydrogenase (quinone) activity"/>
    <property type="evidence" value="ECO:0007669"/>
    <property type="project" value="UniProtKB-EC"/>
</dbReference>
<accession>A0ABU4ZJ53</accession>
<dbReference type="InterPro" id="IPR008030">
    <property type="entry name" value="NmrA-like"/>
</dbReference>
<keyword evidence="3" id="KW-1185">Reference proteome</keyword>
<dbReference type="SUPFAM" id="SSF51735">
    <property type="entry name" value="NAD(P)-binding Rossmann-fold domains"/>
    <property type="match status" value="1"/>
</dbReference>
<dbReference type="Gene3D" id="3.40.50.720">
    <property type="entry name" value="NAD(P)-binding Rossmann-like Domain"/>
    <property type="match status" value="1"/>
</dbReference>
<dbReference type="InterPro" id="IPR036291">
    <property type="entry name" value="NAD(P)-bd_dom_sf"/>
</dbReference>
<dbReference type="Pfam" id="PF05368">
    <property type="entry name" value="NmrA"/>
    <property type="match status" value="1"/>
</dbReference>
<organism evidence="2 3">
    <name type="scientific">Mesorhizobium montanum</name>
    <dbReference type="NCBI Taxonomy" id="3072323"/>
    <lineage>
        <taxon>Bacteria</taxon>
        <taxon>Pseudomonadati</taxon>
        <taxon>Pseudomonadota</taxon>
        <taxon>Alphaproteobacteria</taxon>
        <taxon>Hyphomicrobiales</taxon>
        <taxon>Phyllobacteriaceae</taxon>
        <taxon>Mesorhizobium</taxon>
    </lineage>
</organism>
<dbReference type="InterPro" id="IPR052718">
    <property type="entry name" value="NmrA-type_oxidoreductase"/>
</dbReference>
<dbReference type="PANTHER" id="PTHR47129:SF1">
    <property type="entry name" value="NMRA-LIKE DOMAIN-CONTAINING PROTEIN"/>
    <property type="match status" value="1"/>
</dbReference>
<name>A0ABU4ZJ53_9HYPH</name>
<dbReference type="EMBL" id="JAVIJF010000008">
    <property type="protein sequence ID" value="MDX8525393.1"/>
    <property type="molecule type" value="Genomic_DNA"/>
</dbReference>
<dbReference type="RefSeq" id="WP_320233343.1">
    <property type="nucleotide sequence ID" value="NZ_JAVIJF010000008.1"/>
</dbReference>
<feature type="domain" description="NmrA-like" evidence="1">
    <location>
        <begin position="2"/>
        <end position="248"/>
    </location>
</feature>
<gene>
    <name evidence="2" type="ORF">RFM68_12815</name>
</gene>
<dbReference type="Gene3D" id="3.90.25.10">
    <property type="entry name" value="UDP-galactose 4-epimerase, domain 1"/>
    <property type="match status" value="1"/>
</dbReference>
<dbReference type="CDD" id="cd05269">
    <property type="entry name" value="TMR_SDR_a"/>
    <property type="match status" value="1"/>
</dbReference>
<evidence type="ECO:0000313" key="2">
    <source>
        <dbReference type="EMBL" id="MDX8525393.1"/>
    </source>
</evidence>
<evidence type="ECO:0000313" key="3">
    <source>
        <dbReference type="Proteomes" id="UP001276840"/>
    </source>
</evidence>